<dbReference type="SUPFAM" id="SSF81383">
    <property type="entry name" value="F-box domain"/>
    <property type="match status" value="1"/>
</dbReference>
<organism evidence="2 3">
    <name type="scientific">Aspergillus cavernicola</name>
    <dbReference type="NCBI Taxonomy" id="176166"/>
    <lineage>
        <taxon>Eukaryota</taxon>
        <taxon>Fungi</taxon>
        <taxon>Dikarya</taxon>
        <taxon>Ascomycota</taxon>
        <taxon>Pezizomycotina</taxon>
        <taxon>Eurotiomycetes</taxon>
        <taxon>Eurotiomycetidae</taxon>
        <taxon>Eurotiales</taxon>
        <taxon>Aspergillaceae</taxon>
        <taxon>Aspergillus</taxon>
        <taxon>Aspergillus subgen. Nidulantes</taxon>
    </lineage>
</organism>
<reference evidence="2 3" key="1">
    <citation type="submission" date="2024-07" db="EMBL/GenBank/DDBJ databases">
        <title>Section-level genome sequencing and comparative genomics of Aspergillus sections Usti and Cavernicolus.</title>
        <authorList>
            <consortium name="Lawrence Berkeley National Laboratory"/>
            <person name="Nybo J.L."/>
            <person name="Vesth T.C."/>
            <person name="Theobald S."/>
            <person name="Frisvad J.C."/>
            <person name="Larsen T.O."/>
            <person name="Kjaerboelling I."/>
            <person name="Rothschild-Mancinelli K."/>
            <person name="Lyhne E.K."/>
            <person name="Kogle M.E."/>
            <person name="Barry K."/>
            <person name="Clum A."/>
            <person name="Na H."/>
            <person name="Ledsgaard L."/>
            <person name="Lin J."/>
            <person name="Lipzen A."/>
            <person name="Kuo A."/>
            <person name="Riley R."/>
            <person name="Mondo S."/>
            <person name="LaButti K."/>
            <person name="Haridas S."/>
            <person name="Pangalinan J."/>
            <person name="Salamov A.A."/>
            <person name="Simmons B.A."/>
            <person name="Magnuson J.K."/>
            <person name="Chen J."/>
            <person name="Drula E."/>
            <person name="Henrissat B."/>
            <person name="Wiebenga A."/>
            <person name="Lubbers R.J."/>
            <person name="Gomes A.C."/>
            <person name="Makela M.R."/>
            <person name="Stajich J."/>
            <person name="Grigoriev I.V."/>
            <person name="Mortensen U.H."/>
            <person name="De vries R.P."/>
            <person name="Baker S.E."/>
            <person name="Andersen M.R."/>
        </authorList>
    </citation>
    <scope>NUCLEOTIDE SEQUENCE [LARGE SCALE GENOMIC DNA]</scope>
    <source>
        <strain evidence="2 3">CBS 600.67</strain>
    </source>
</reference>
<sequence length="493" mass="56206">MPPETMDSDIQELVTRFKLLRSNSARHIAYHQIIDQMTPHEWRDVKSRINERSFQKDILGALPLEIAVQITQYLYLADLHLLRGVSRRWNDVLSSKLVCSVVFRQYTGASLNLDEEFKSTLAQYSRHRVRLEQGKPFGKAQVNSPFVAGEEISNFDYSNGRYSWTVDNDTTIVVHDLRSQKTQRFCAKNRERFIKTRLSQHMLAAITIRGYCHSWNLQTEEMHTVRFPNTNISLFVLSGFRVATCLKKSSMDGMMDSAVIHYDLQARTTHTIPNVRNLALVGLDSSTRYLTTVCLESEDGGQLRDMSNSPFLRVVNYELHNDGNVSTARTYTLALPIAKYRDWESITIMYSLQDGSRNRMGILQTALLLTLSVTYDPGTLEICVHRLLRLETSHPPFIVDVGRNILYYIQNDDGKRSVWISNPYAEKPLYPSCSMDLGLPRDPRGGVTVFAHTYRLLVGDSQSVSMVDASGTQVWFFEESEYSGGPMVLGMPS</sequence>
<protein>
    <recommendedName>
        <fullName evidence="1">F-box domain-containing protein</fullName>
    </recommendedName>
</protein>
<comment type="caution">
    <text evidence="2">The sequence shown here is derived from an EMBL/GenBank/DDBJ whole genome shotgun (WGS) entry which is preliminary data.</text>
</comment>
<dbReference type="InterPro" id="IPR036047">
    <property type="entry name" value="F-box-like_dom_sf"/>
</dbReference>
<gene>
    <name evidence="2" type="ORF">BDW59DRAFT_104462</name>
</gene>
<dbReference type="InterPro" id="IPR036322">
    <property type="entry name" value="WD40_repeat_dom_sf"/>
</dbReference>
<dbReference type="InterPro" id="IPR001810">
    <property type="entry name" value="F-box_dom"/>
</dbReference>
<dbReference type="Proteomes" id="UP001610335">
    <property type="component" value="Unassembled WGS sequence"/>
</dbReference>
<name>A0ABR4IZV7_9EURO</name>
<dbReference type="EMBL" id="JBFXLS010000006">
    <property type="protein sequence ID" value="KAL2832392.1"/>
    <property type="molecule type" value="Genomic_DNA"/>
</dbReference>
<evidence type="ECO:0000259" key="1">
    <source>
        <dbReference type="PROSITE" id="PS50181"/>
    </source>
</evidence>
<dbReference type="Gene3D" id="1.20.1280.50">
    <property type="match status" value="1"/>
</dbReference>
<dbReference type="Pfam" id="PF12937">
    <property type="entry name" value="F-box-like"/>
    <property type="match status" value="1"/>
</dbReference>
<proteinExistence type="predicted"/>
<keyword evidence="3" id="KW-1185">Reference proteome</keyword>
<evidence type="ECO:0000313" key="2">
    <source>
        <dbReference type="EMBL" id="KAL2832392.1"/>
    </source>
</evidence>
<dbReference type="PROSITE" id="PS50181">
    <property type="entry name" value="FBOX"/>
    <property type="match status" value="1"/>
</dbReference>
<evidence type="ECO:0000313" key="3">
    <source>
        <dbReference type="Proteomes" id="UP001610335"/>
    </source>
</evidence>
<feature type="domain" description="F-box" evidence="1">
    <location>
        <begin position="56"/>
        <end position="106"/>
    </location>
</feature>
<dbReference type="CDD" id="cd09917">
    <property type="entry name" value="F-box_SF"/>
    <property type="match status" value="1"/>
</dbReference>
<dbReference type="SUPFAM" id="SSF50978">
    <property type="entry name" value="WD40 repeat-like"/>
    <property type="match status" value="1"/>
</dbReference>
<accession>A0ABR4IZV7</accession>